<protein>
    <submittedName>
        <fullName evidence="1">Uncharacterized protein</fullName>
    </submittedName>
</protein>
<name>A0A6N9U5P8_STRHA</name>
<dbReference type="RefSeq" id="WP_164348448.1">
    <property type="nucleotide sequence ID" value="NZ_JAAGLQ010000595.1"/>
</dbReference>
<dbReference type="EMBL" id="JAAGLQ010000595">
    <property type="protein sequence ID" value="NEA19171.1"/>
    <property type="molecule type" value="Genomic_DNA"/>
</dbReference>
<accession>A0A6N9U5P8</accession>
<reference evidence="1 2" key="1">
    <citation type="submission" date="2020-01" db="EMBL/GenBank/DDBJ databases">
        <title>Insect and environment-associated Actinomycetes.</title>
        <authorList>
            <person name="Currrie C."/>
            <person name="Chevrette M."/>
            <person name="Carlson C."/>
            <person name="Stubbendieck R."/>
            <person name="Wendt-Pienkowski E."/>
        </authorList>
    </citation>
    <scope>NUCLEOTIDE SEQUENCE [LARGE SCALE GENOMIC DNA]</scope>
    <source>
        <strain evidence="1 2">SID11342</strain>
    </source>
</reference>
<organism evidence="1 2">
    <name type="scientific">Streptomyces halstedii</name>
    <dbReference type="NCBI Taxonomy" id="1944"/>
    <lineage>
        <taxon>Bacteria</taxon>
        <taxon>Bacillati</taxon>
        <taxon>Actinomycetota</taxon>
        <taxon>Actinomycetes</taxon>
        <taxon>Kitasatosporales</taxon>
        <taxon>Streptomycetaceae</taxon>
        <taxon>Streptomyces</taxon>
    </lineage>
</organism>
<proteinExistence type="predicted"/>
<evidence type="ECO:0000313" key="2">
    <source>
        <dbReference type="Proteomes" id="UP000471293"/>
    </source>
</evidence>
<evidence type="ECO:0000313" key="1">
    <source>
        <dbReference type="EMBL" id="NEA19171.1"/>
    </source>
</evidence>
<sequence length="105" mass="11576">MTTYVFTVPGTFLHDVTEEQRSGVKRRLRHRDPQNTDLGEAEELDLLTVQDDNTFSVRLEIAAPDRARAEADASRLAESALRDSGLTDEDAVLGPAVVTGIESDY</sequence>
<comment type="caution">
    <text evidence="1">The sequence shown here is derived from an EMBL/GenBank/DDBJ whole genome shotgun (WGS) entry which is preliminary data.</text>
</comment>
<dbReference type="AlphaFoldDB" id="A0A6N9U5P8"/>
<dbReference type="Proteomes" id="UP000471293">
    <property type="component" value="Unassembled WGS sequence"/>
</dbReference>
<gene>
    <name evidence="1" type="ORF">G3I29_27510</name>
</gene>